<feature type="compositionally biased region" description="Basic and acidic residues" evidence="1">
    <location>
        <begin position="307"/>
        <end position="342"/>
    </location>
</feature>
<gene>
    <name evidence="2" type="ORF">H6P81_014203</name>
</gene>
<dbReference type="AlphaFoldDB" id="A0AAV7EIZ5"/>
<dbReference type="Proteomes" id="UP000825729">
    <property type="component" value="Unassembled WGS sequence"/>
</dbReference>
<comment type="caution">
    <text evidence="2">The sequence shown here is derived from an EMBL/GenBank/DDBJ whole genome shotgun (WGS) entry which is preliminary data.</text>
</comment>
<dbReference type="EMBL" id="JAINDJ010000005">
    <property type="protein sequence ID" value="KAG9448075.1"/>
    <property type="molecule type" value="Genomic_DNA"/>
</dbReference>
<dbReference type="PANTHER" id="PTHR47372">
    <property type="entry name" value="DAUER UP-REGULATED-RELATED"/>
    <property type="match status" value="1"/>
</dbReference>
<feature type="region of interest" description="Disordered" evidence="1">
    <location>
        <begin position="84"/>
        <end position="108"/>
    </location>
</feature>
<feature type="compositionally biased region" description="Basic and acidic residues" evidence="1">
    <location>
        <begin position="388"/>
        <end position="402"/>
    </location>
</feature>
<protein>
    <submittedName>
        <fullName evidence="2">Uncharacterized protein</fullName>
    </submittedName>
</protein>
<sequence>MVRLFVVYKGAAPTEDEDEESGDGVPATWMDWARESPKMFHKNGLSFVKPDRPVRPDTRKSRSGKWSTDVCEETDEALRKWTTSVEEPQERRDFGHVSSPRNVVNKEAPRSSPSLALYTGQLPSSSSLAYTRAYAVFVIGNHNSLRRHTQYNLLFAVHCELMARVVRIALLGLFALSLLSCSAVERIAVHATSEGQEEESKNESSASWTEWAKDKISGGLGMKEEPAKRPEDKSKDAAKKTEEAAEEFRESAGQVASDARQTLAEKARDASDKAKEATVELGKKAGEKGMEQAGWVKDKLKEAYEATKTEMEEESKEQMEWAKDRTKGGYDSAKGKTGETLDRAGQTGQENVDWAKDRARAGYDAAKSKAEETMDAAKAKAGDTVSNAKEKLSSTTQEKDAPTDQNLKPTTAEDEL</sequence>
<feature type="compositionally biased region" description="Basic and acidic residues" evidence="1">
    <location>
        <begin position="263"/>
        <end position="287"/>
    </location>
</feature>
<feature type="compositionally biased region" description="Basic and acidic residues" evidence="1">
    <location>
        <begin position="353"/>
        <end position="381"/>
    </location>
</feature>
<evidence type="ECO:0000256" key="1">
    <source>
        <dbReference type="SAM" id="MobiDB-lite"/>
    </source>
</evidence>
<organism evidence="2 3">
    <name type="scientific">Aristolochia fimbriata</name>
    <name type="common">White veined hardy Dutchman's pipe vine</name>
    <dbReference type="NCBI Taxonomy" id="158543"/>
    <lineage>
        <taxon>Eukaryota</taxon>
        <taxon>Viridiplantae</taxon>
        <taxon>Streptophyta</taxon>
        <taxon>Embryophyta</taxon>
        <taxon>Tracheophyta</taxon>
        <taxon>Spermatophyta</taxon>
        <taxon>Magnoliopsida</taxon>
        <taxon>Magnoliidae</taxon>
        <taxon>Piperales</taxon>
        <taxon>Aristolochiaceae</taxon>
        <taxon>Aristolochia</taxon>
    </lineage>
</organism>
<accession>A0AAV7EIZ5</accession>
<dbReference type="PANTHER" id="PTHR47372:SF5">
    <property type="entry name" value="LATE EMBRYOGENESIS ABUNDANT PROTEIN (LEA) FAMILY PROTEIN"/>
    <property type="match status" value="1"/>
</dbReference>
<evidence type="ECO:0000313" key="2">
    <source>
        <dbReference type="EMBL" id="KAG9448075.1"/>
    </source>
</evidence>
<evidence type="ECO:0000313" key="3">
    <source>
        <dbReference type="Proteomes" id="UP000825729"/>
    </source>
</evidence>
<keyword evidence="3" id="KW-1185">Reference proteome</keyword>
<feature type="region of interest" description="Disordered" evidence="1">
    <location>
        <begin position="307"/>
        <end position="416"/>
    </location>
</feature>
<name>A0AAV7EIZ5_ARIFI</name>
<feature type="compositionally biased region" description="Basic and acidic residues" evidence="1">
    <location>
        <begin position="219"/>
        <end position="250"/>
    </location>
</feature>
<reference evidence="2 3" key="1">
    <citation type="submission" date="2021-07" db="EMBL/GenBank/DDBJ databases">
        <title>The Aristolochia fimbriata genome: insights into angiosperm evolution, floral development and chemical biosynthesis.</title>
        <authorList>
            <person name="Jiao Y."/>
        </authorList>
    </citation>
    <scope>NUCLEOTIDE SEQUENCE [LARGE SCALE GENOMIC DNA]</scope>
    <source>
        <strain evidence="2">IBCAS-2021</strain>
        <tissue evidence="2">Leaf</tissue>
    </source>
</reference>
<proteinExistence type="predicted"/>
<feature type="region of interest" description="Disordered" evidence="1">
    <location>
        <begin position="219"/>
        <end position="287"/>
    </location>
</feature>